<dbReference type="EMBL" id="JATAAI010000008">
    <property type="protein sequence ID" value="KAK1743804.1"/>
    <property type="molecule type" value="Genomic_DNA"/>
</dbReference>
<feature type="transmembrane region" description="Helical" evidence="2">
    <location>
        <begin position="169"/>
        <end position="192"/>
    </location>
</feature>
<feature type="region of interest" description="Disordered" evidence="1">
    <location>
        <begin position="64"/>
        <end position="106"/>
    </location>
</feature>
<keyword evidence="2" id="KW-0812">Transmembrane</keyword>
<evidence type="ECO:0000256" key="2">
    <source>
        <dbReference type="SAM" id="Phobius"/>
    </source>
</evidence>
<evidence type="ECO:0000313" key="4">
    <source>
        <dbReference type="Proteomes" id="UP001224775"/>
    </source>
</evidence>
<feature type="transmembrane region" description="Helical" evidence="2">
    <location>
        <begin position="198"/>
        <end position="219"/>
    </location>
</feature>
<reference evidence="3" key="1">
    <citation type="submission" date="2023-06" db="EMBL/GenBank/DDBJ databases">
        <title>Survivors Of The Sea: Transcriptome response of Skeletonema marinoi to long-term dormancy.</title>
        <authorList>
            <person name="Pinder M.I.M."/>
            <person name="Kourtchenko O."/>
            <person name="Robertson E.K."/>
            <person name="Larsson T."/>
            <person name="Maumus F."/>
            <person name="Osuna-Cruz C.M."/>
            <person name="Vancaester E."/>
            <person name="Stenow R."/>
            <person name="Vandepoele K."/>
            <person name="Ploug H."/>
            <person name="Bruchert V."/>
            <person name="Godhe A."/>
            <person name="Topel M."/>
        </authorList>
    </citation>
    <scope>NUCLEOTIDE SEQUENCE</scope>
    <source>
        <strain evidence="3">R05AC</strain>
    </source>
</reference>
<name>A0AAD9DF27_9STRA</name>
<feature type="transmembrane region" description="Helical" evidence="2">
    <location>
        <begin position="383"/>
        <end position="405"/>
    </location>
</feature>
<accession>A0AAD9DF27</accession>
<keyword evidence="4" id="KW-1185">Reference proteome</keyword>
<feature type="region of interest" description="Disordered" evidence="1">
    <location>
        <begin position="1"/>
        <end position="44"/>
    </location>
</feature>
<proteinExistence type="predicted"/>
<protein>
    <submittedName>
        <fullName evidence="3">Uncharacterized protein</fullName>
    </submittedName>
</protein>
<feature type="transmembrane region" description="Helical" evidence="2">
    <location>
        <begin position="417"/>
        <end position="439"/>
    </location>
</feature>
<feature type="transmembrane region" description="Helical" evidence="2">
    <location>
        <begin position="260"/>
        <end position="280"/>
    </location>
</feature>
<gene>
    <name evidence="3" type="ORF">QTG54_005401</name>
</gene>
<keyword evidence="2" id="KW-1133">Transmembrane helix</keyword>
<feature type="transmembrane region" description="Helical" evidence="2">
    <location>
        <begin position="348"/>
        <end position="371"/>
    </location>
</feature>
<dbReference type="Proteomes" id="UP001224775">
    <property type="component" value="Unassembled WGS sequence"/>
</dbReference>
<keyword evidence="2" id="KW-0472">Membrane</keyword>
<evidence type="ECO:0000313" key="3">
    <source>
        <dbReference type="EMBL" id="KAK1743804.1"/>
    </source>
</evidence>
<dbReference type="AlphaFoldDB" id="A0AAD9DF27"/>
<comment type="caution">
    <text evidence="3">The sequence shown here is derived from an EMBL/GenBank/DDBJ whole genome shotgun (WGS) entry which is preliminary data.</text>
</comment>
<feature type="transmembrane region" description="Helical" evidence="2">
    <location>
        <begin position="319"/>
        <end position="336"/>
    </location>
</feature>
<sequence>MNNKEKRTNYQSIRTATPSPPPTIMHQPQHHLLSDDGTPADATDPVHPSRQLFYRQADRIPDLSLDSRNNNSHLFGATSSESSVGDVTQSHSEQQQETVIPTTSGLPSPEQLHADYSYRLHRAHVRAGHRNIVVGGTHGRYRDFNGTLIEVPEEVFAVRKAALTVFHPLTFCWLILTVGFSIAAGLGAARWTNKLSSLPYWAIFLPIWLSHGGILIMHIKSAMALSKFIHEANENRQRPDSTDHLDRVEYLALLQRSIKFGVKTGVLCFIVFIFEVLLYIRLCNSSAITLAQVYIPVWILTVIYILNGIVCKSQHLLQSLVWVLLFAVMLLSVIRVDYQLTGIVPASFIIALIIAILVIVTGVLIYVVYGHQIGYFLLTESQLTAGVLYSISSMLAIVVVAIMGGALHLPEIIQLDLFMITIFLAPFVVALAGLGAYFVTRDEFDRLLRYGGQSSNTPMRLRLEANGWNSVVGNGVAQIPMFGDVKYKPLDSAMKEMLSIDLFWLCCCSHFYSAEVEDEVNPYYGRPVVDYQSPTSNTPMSATTQWGGTEEAIADISLSHRHR</sequence>
<feature type="compositionally biased region" description="Polar residues" evidence="1">
    <location>
        <begin position="66"/>
        <end position="106"/>
    </location>
</feature>
<feature type="transmembrane region" description="Helical" evidence="2">
    <location>
        <begin position="286"/>
        <end position="307"/>
    </location>
</feature>
<evidence type="ECO:0000256" key="1">
    <source>
        <dbReference type="SAM" id="MobiDB-lite"/>
    </source>
</evidence>
<organism evidence="3 4">
    <name type="scientific">Skeletonema marinoi</name>
    <dbReference type="NCBI Taxonomy" id="267567"/>
    <lineage>
        <taxon>Eukaryota</taxon>
        <taxon>Sar</taxon>
        <taxon>Stramenopiles</taxon>
        <taxon>Ochrophyta</taxon>
        <taxon>Bacillariophyta</taxon>
        <taxon>Coscinodiscophyceae</taxon>
        <taxon>Thalassiosirophycidae</taxon>
        <taxon>Thalassiosirales</taxon>
        <taxon>Skeletonemataceae</taxon>
        <taxon>Skeletonema</taxon>
        <taxon>Skeletonema marinoi-dohrnii complex</taxon>
    </lineage>
</organism>